<gene>
    <name evidence="15" type="ORF">g.32083</name>
</gene>
<evidence type="ECO:0000256" key="2">
    <source>
        <dbReference type="ARBA" id="ARBA00004174"/>
    </source>
</evidence>
<accession>A0A1B6IWG9</accession>
<dbReference type="InterPro" id="IPR050476">
    <property type="entry name" value="Insect_CytP450_Detox"/>
</dbReference>
<dbReference type="PROSITE" id="PS00086">
    <property type="entry name" value="CYTOCHROME_P450"/>
    <property type="match status" value="1"/>
</dbReference>
<dbReference type="PANTHER" id="PTHR24292:SF104">
    <property type="entry name" value="CYTOCHROME P450 308A1-RELATED"/>
    <property type="match status" value="1"/>
</dbReference>
<dbReference type="InterPro" id="IPR036396">
    <property type="entry name" value="Cyt_P450_sf"/>
</dbReference>
<evidence type="ECO:0000256" key="10">
    <source>
        <dbReference type="ARBA" id="ARBA00023004"/>
    </source>
</evidence>
<dbReference type="Gene3D" id="1.10.630.10">
    <property type="entry name" value="Cytochrome P450"/>
    <property type="match status" value="1"/>
</dbReference>
<dbReference type="GO" id="GO:0004497">
    <property type="term" value="F:monooxygenase activity"/>
    <property type="evidence" value="ECO:0007669"/>
    <property type="project" value="UniProtKB-KW"/>
</dbReference>
<dbReference type="SUPFAM" id="SSF48264">
    <property type="entry name" value="Cytochrome P450"/>
    <property type="match status" value="1"/>
</dbReference>
<evidence type="ECO:0000256" key="12">
    <source>
        <dbReference type="ARBA" id="ARBA00023136"/>
    </source>
</evidence>
<dbReference type="AlphaFoldDB" id="A0A1B6IWG9"/>
<dbReference type="PRINTS" id="PR00385">
    <property type="entry name" value="P450"/>
</dbReference>
<dbReference type="GO" id="GO:0005789">
    <property type="term" value="C:endoplasmic reticulum membrane"/>
    <property type="evidence" value="ECO:0007669"/>
    <property type="project" value="UniProtKB-SubCell"/>
</dbReference>
<comment type="similarity">
    <text evidence="4 14">Belongs to the cytochrome P450 family.</text>
</comment>
<name>A0A1B6IWG9_9HEMI</name>
<evidence type="ECO:0000313" key="15">
    <source>
        <dbReference type="EMBL" id="JAS91279.1"/>
    </source>
</evidence>
<dbReference type="PANTHER" id="PTHR24292">
    <property type="entry name" value="CYTOCHROME P450"/>
    <property type="match status" value="1"/>
</dbReference>
<keyword evidence="9 14" id="KW-0560">Oxidoreductase</keyword>
<keyword evidence="7" id="KW-0256">Endoplasmic reticulum</keyword>
<comment type="subcellular location">
    <subcellularLocation>
        <location evidence="3">Endoplasmic reticulum membrane</location>
        <topology evidence="3">Peripheral membrane protein</topology>
    </subcellularLocation>
    <subcellularLocation>
        <location evidence="2">Microsome membrane</location>
        <topology evidence="2">Peripheral membrane protein</topology>
    </subcellularLocation>
</comment>
<evidence type="ECO:0000256" key="6">
    <source>
        <dbReference type="ARBA" id="ARBA00022723"/>
    </source>
</evidence>
<feature type="binding site" description="axial binding residue" evidence="13">
    <location>
        <position position="432"/>
    </location>
    <ligand>
        <name>heme</name>
        <dbReference type="ChEBI" id="CHEBI:30413"/>
    </ligand>
    <ligandPart>
        <name>Fe</name>
        <dbReference type="ChEBI" id="CHEBI:18248"/>
    </ligandPart>
</feature>
<keyword evidence="5 13" id="KW-0349">Heme</keyword>
<comment type="cofactor">
    <cofactor evidence="1 13">
        <name>heme</name>
        <dbReference type="ChEBI" id="CHEBI:30413"/>
    </cofactor>
</comment>
<reference evidence="15" key="1">
    <citation type="submission" date="2015-11" db="EMBL/GenBank/DDBJ databases">
        <title>De novo transcriptome assembly of four potential Pierce s Disease insect vectors from Arizona vineyards.</title>
        <authorList>
            <person name="Tassone E.E."/>
        </authorList>
    </citation>
    <scope>NUCLEOTIDE SEQUENCE</scope>
</reference>
<evidence type="ECO:0000256" key="3">
    <source>
        <dbReference type="ARBA" id="ARBA00004406"/>
    </source>
</evidence>
<evidence type="ECO:0000256" key="5">
    <source>
        <dbReference type="ARBA" id="ARBA00022617"/>
    </source>
</evidence>
<evidence type="ECO:0008006" key="16">
    <source>
        <dbReference type="Google" id="ProtNLM"/>
    </source>
</evidence>
<proteinExistence type="inferred from homology"/>
<evidence type="ECO:0000256" key="14">
    <source>
        <dbReference type="RuleBase" id="RU000461"/>
    </source>
</evidence>
<evidence type="ECO:0000256" key="9">
    <source>
        <dbReference type="ARBA" id="ARBA00023002"/>
    </source>
</evidence>
<keyword evidence="6 13" id="KW-0479">Metal-binding</keyword>
<dbReference type="GO" id="GO:0020037">
    <property type="term" value="F:heme binding"/>
    <property type="evidence" value="ECO:0007669"/>
    <property type="project" value="InterPro"/>
</dbReference>
<dbReference type="Pfam" id="PF00067">
    <property type="entry name" value="p450"/>
    <property type="match status" value="1"/>
</dbReference>
<dbReference type="FunFam" id="1.10.630.10:FF:000182">
    <property type="entry name" value="Cytochrome P450 3A4"/>
    <property type="match status" value="1"/>
</dbReference>
<dbReference type="InterPro" id="IPR017972">
    <property type="entry name" value="Cyt_P450_CS"/>
</dbReference>
<evidence type="ECO:0000256" key="13">
    <source>
        <dbReference type="PIRSR" id="PIRSR602401-1"/>
    </source>
</evidence>
<dbReference type="InterPro" id="IPR002401">
    <property type="entry name" value="Cyt_P450_E_grp-I"/>
</dbReference>
<evidence type="ECO:0000256" key="8">
    <source>
        <dbReference type="ARBA" id="ARBA00022848"/>
    </source>
</evidence>
<evidence type="ECO:0000256" key="4">
    <source>
        <dbReference type="ARBA" id="ARBA00010617"/>
    </source>
</evidence>
<keyword evidence="11 14" id="KW-0503">Monooxygenase</keyword>
<dbReference type="InterPro" id="IPR001128">
    <property type="entry name" value="Cyt_P450"/>
</dbReference>
<sequence>METVLLVLVTILTMVYLWYKHKYSYWSSRGLTQPPTVLGCGNIVDSLLMRKNIGLVYDQIYRDYPDCEAVGVYGIYTPRMLLRSPQLIQKVMASNFSHFHDNEFTVSKKLEPYFYEDPFCLKGEEWKQNRAKIVSTMTSSRTKEIFPLMKEVISRLDAYLQKHCGEDIEAKDLATLFTMDNVSNTALGINSDCFSDPNAVFRKVCIMFTKEQLQVWWKTTILLLMPRLRNFIRMRFVPPGVNDYVESVVQDIVQYRRKNNLNRNDLFQYFMKKSGDDYKELMFYAMTFFLEAFETSSIVASYTLLELALNSHVQDRLFEELQGAYGNKEDIDYDTLNNLSYLDKVLLESQRKYPAVYHMIRVCTRTIDLDINGKTLTVETGTPVIIPVLSLHRDPKYFPEPDVFDPERFSDEVKQTRPQYTYLPFGEGPRICPGMRFALTQIKLFIAHVVYNYRVLRCEKTPEKLTFAKGASLVIANEKEWIRIEKRRRDLLK</sequence>
<dbReference type="GO" id="GO:0016705">
    <property type="term" value="F:oxidoreductase activity, acting on paired donors, with incorporation or reduction of molecular oxygen"/>
    <property type="evidence" value="ECO:0007669"/>
    <property type="project" value="InterPro"/>
</dbReference>
<evidence type="ECO:0000256" key="11">
    <source>
        <dbReference type="ARBA" id="ARBA00023033"/>
    </source>
</evidence>
<evidence type="ECO:0000256" key="7">
    <source>
        <dbReference type="ARBA" id="ARBA00022824"/>
    </source>
</evidence>
<keyword evidence="8" id="KW-0492">Microsome</keyword>
<dbReference type="CDD" id="cd11056">
    <property type="entry name" value="CYP6-like"/>
    <property type="match status" value="1"/>
</dbReference>
<keyword evidence="12" id="KW-0472">Membrane</keyword>
<organism evidence="15">
    <name type="scientific">Homalodisca liturata</name>
    <dbReference type="NCBI Taxonomy" id="320908"/>
    <lineage>
        <taxon>Eukaryota</taxon>
        <taxon>Metazoa</taxon>
        <taxon>Ecdysozoa</taxon>
        <taxon>Arthropoda</taxon>
        <taxon>Hexapoda</taxon>
        <taxon>Insecta</taxon>
        <taxon>Pterygota</taxon>
        <taxon>Neoptera</taxon>
        <taxon>Paraneoptera</taxon>
        <taxon>Hemiptera</taxon>
        <taxon>Auchenorrhyncha</taxon>
        <taxon>Membracoidea</taxon>
        <taxon>Cicadellidae</taxon>
        <taxon>Cicadellinae</taxon>
        <taxon>Proconiini</taxon>
        <taxon>Homalodisca</taxon>
    </lineage>
</organism>
<dbReference type="EMBL" id="GECU01016427">
    <property type="protein sequence ID" value="JAS91279.1"/>
    <property type="molecule type" value="Transcribed_RNA"/>
</dbReference>
<dbReference type="PRINTS" id="PR00463">
    <property type="entry name" value="EP450I"/>
</dbReference>
<protein>
    <recommendedName>
        <fullName evidence="16">Cytochrome P450</fullName>
    </recommendedName>
</protein>
<dbReference type="GO" id="GO:0005506">
    <property type="term" value="F:iron ion binding"/>
    <property type="evidence" value="ECO:0007669"/>
    <property type="project" value="InterPro"/>
</dbReference>
<evidence type="ECO:0000256" key="1">
    <source>
        <dbReference type="ARBA" id="ARBA00001971"/>
    </source>
</evidence>
<keyword evidence="10 13" id="KW-0408">Iron</keyword>